<name>A0A0G0BLP6_9BACT</name>
<dbReference type="FunFam" id="1.10.340.30:FF:000004">
    <property type="entry name" value="DNA-3-methyladenine glycosylase II"/>
    <property type="match status" value="1"/>
</dbReference>
<dbReference type="PANTHER" id="PTHR43003">
    <property type="entry name" value="DNA-3-METHYLADENINE GLYCOSYLASE"/>
    <property type="match status" value="1"/>
</dbReference>
<dbReference type="SUPFAM" id="SSF48150">
    <property type="entry name" value="DNA-glycosylase"/>
    <property type="match status" value="1"/>
</dbReference>
<dbReference type="GO" id="GO:0005737">
    <property type="term" value="C:cytoplasm"/>
    <property type="evidence" value="ECO:0007669"/>
    <property type="project" value="TreeGrafter"/>
</dbReference>
<keyword evidence="5" id="KW-0234">DNA repair</keyword>
<evidence type="ECO:0000256" key="2">
    <source>
        <dbReference type="ARBA" id="ARBA00010817"/>
    </source>
</evidence>
<dbReference type="GO" id="GO:0006285">
    <property type="term" value="P:base-excision repair, AP site formation"/>
    <property type="evidence" value="ECO:0007669"/>
    <property type="project" value="TreeGrafter"/>
</dbReference>
<evidence type="ECO:0000259" key="6">
    <source>
        <dbReference type="SMART" id="SM00278"/>
    </source>
</evidence>
<dbReference type="CDD" id="cd00056">
    <property type="entry name" value="ENDO3c"/>
    <property type="match status" value="1"/>
</dbReference>
<dbReference type="Pfam" id="PF00730">
    <property type="entry name" value="HhH-GPD"/>
    <property type="match status" value="1"/>
</dbReference>
<feature type="domain" description="HhH-GPD" evidence="7">
    <location>
        <begin position="44"/>
        <end position="196"/>
    </location>
</feature>
<reference evidence="8 9" key="1">
    <citation type="journal article" date="2015" name="Nature">
        <title>rRNA introns, odd ribosomes, and small enigmatic genomes across a large radiation of phyla.</title>
        <authorList>
            <person name="Brown C.T."/>
            <person name="Hug L.A."/>
            <person name="Thomas B.C."/>
            <person name="Sharon I."/>
            <person name="Castelle C.J."/>
            <person name="Singh A."/>
            <person name="Wilkins M.J."/>
            <person name="Williams K.H."/>
            <person name="Banfield J.F."/>
        </authorList>
    </citation>
    <scope>NUCLEOTIDE SEQUENCE [LARGE SCALE GENOMIC DNA]</scope>
</reference>
<evidence type="ECO:0000313" key="9">
    <source>
        <dbReference type="Proteomes" id="UP000034803"/>
    </source>
</evidence>
<evidence type="ECO:0000259" key="7">
    <source>
        <dbReference type="SMART" id="SM00478"/>
    </source>
</evidence>
<protein>
    <recommendedName>
        <fullName evidence="3">DNA-3-methyladenine glycosylase II</fullName>
        <ecNumber evidence="3">3.2.2.21</ecNumber>
    </recommendedName>
</protein>
<sequence length="198" mass="23027">MWKKAEEKLLKDKYVGPLVNKWGHCAIKPRIHTDYFQGLVGEIIGQQLSGKVAGVIYKRLKLKIRGILTVNKILFLPDDELRNCGMAWSKVRAIKDLTLKIKEKKLHIRKLNELSDEIVEKELTNVKGIGPWTAQMFLMFTLGRADIFPTNDLGIKKGFEKVTGKKWDKIKSVKFAEKQWKPYRTVASWYLWRSLEKI</sequence>
<dbReference type="Gene3D" id="1.10.340.30">
    <property type="entry name" value="Hypothetical protein, domain 2"/>
    <property type="match status" value="1"/>
</dbReference>
<proteinExistence type="inferred from homology"/>
<dbReference type="SMART" id="SM00478">
    <property type="entry name" value="ENDO3c"/>
    <property type="match status" value="1"/>
</dbReference>
<dbReference type="GO" id="GO:0043916">
    <property type="term" value="F:DNA-7-methylguanine glycosylase activity"/>
    <property type="evidence" value="ECO:0007669"/>
    <property type="project" value="TreeGrafter"/>
</dbReference>
<dbReference type="InterPro" id="IPR003583">
    <property type="entry name" value="Hlx-hairpin-Hlx_DNA-bd_motif"/>
</dbReference>
<comment type="caution">
    <text evidence="8">The sequence shown here is derived from an EMBL/GenBank/DDBJ whole genome shotgun (WGS) entry which is preliminary data.</text>
</comment>
<dbReference type="GO" id="GO:0006307">
    <property type="term" value="P:DNA alkylation repair"/>
    <property type="evidence" value="ECO:0007669"/>
    <property type="project" value="TreeGrafter"/>
</dbReference>
<dbReference type="PATRIC" id="fig|1618586.3.peg.184"/>
<comment type="similarity">
    <text evidence="2">Belongs to the alkylbase DNA glycosidase AlkA family.</text>
</comment>
<gene>
    <name evidence="8" type="ORF">UR21_C0003G0010</name>
</gene>
<dbReference type="PANTHER" id="PTHR43003:SF5">
    <property type="entry name" value="DNA-3-METHYLADENINE GLYCOSYLASE"/>
    <property type="match status" value="1"/>
</dbReference>
<dbReference type="EC" id="3.2.2.21" evidence="3"/>
<evidence type="ECO:0000256" key="3">
    <source>
        <dbReference type="ARBA" id="ARBA00012000"/>
    </source>
</evidence>
<dbReference type="InterPro" id="IPR051912">
    <property type="entry name" value="Alkylbase_DNA_Glycosylase/TA"/>
</dbReference>
<evidence type="ECO:0000256" key="5">
    <source>
        <dbReference type="ARBA" id="ARBA00023204"/>
    </source>
</evidence>
<dbReference type="EMBL" id="LBOI01000003">
    <property type="protein sequence ID" value="KKP31977.1"/>
    <property type="molecule type" value="Genomic_DNA"/>
</dbReference>
<dbReference type="Proteomes" id="UP000034803">
    <property type="component" value="Unassembled WGS sequence"/>
</dbReference>
<dbReference type="GO" id="GO:0032131">
    <property type="term" value="F:alkylated DNA binding"/>
    <property type="evidence" value="ECO:0007669"/>
    <property type="project" value="TreeGrafter"/>
</dbReference>
<dbReference type="Gene3D" id="1.10.1670.40">
    <property type="match status" value="1"/>
</dbReference>
<dbReference type="InterPro" id="IPR003265">
    <property type="entry name" value="HhH-GPD_domain"/>
</dbReference>
<dbReference type="InterPro" id="IPR011257">
    <property type="entry name" value="DNA_glycosylase"/>
</dbReference>
<evidence type="ECO:0000256" key="1">
    <source>
        <dbReference type="ARBA" id="ARBA00000086"/>
    </source>
</evidence>
<dbReference type="AlphaFoldDB" id="A0A0G0BLP6"/>
<dbReference type="GO" id="GO:0008725">
    <property type="term" value="F:DNA-3-methyladenine glycosylase activity"/>
    <property type="evidence" value="ECO:0007669"/>
    <property type="project" value="TreeGrafter"/>
</dbReference>
<comment type="catalytic activity">
    <reaction evidence="1">
        <text>Hydrolysis of alkylated DNA, releasing 3-methyladenine, 3-methylguanine, 7-methylguanine and 7-methyladenine.</text>
        <dbReference type="EC" id="3.2.2.21"/>
    </reaction>
</comment>
<organism evidence="8 9">
    <name type="scientific">Candidatus Woesebacteria bacterium GW2011_GWC2_31_9</name>
    <dbReference type="NCBI Taxonomy" id="1618586"/>
    <lineage>
        <taxon>Bacteria</taxon>
        <taxon>Candidatus Woeseibacteriota</taxon>
    </lineage>
</organism>
<evidence type="ECO:0000256" key="4">
    <source>
        <dbReference type="ARBA" id="ARBA00022763"/>
    </source>
</evidence>
<keyword evidence="4" id="KW-0227">DNA damage</keyword>
<feature type="domain" description="Helix-hairpin-helix DNA-binding motif class 1" evidence="6">
    <location>
        <begin position="121"/>
        <end position="140"/>
    </location>
</feature>
<accession>A0A0G0BLP6</accession>
<dbReference type="GO" id="GO:0032993">
    <property type="term" value="C:protein-DNA complex"/>
    <property type="evidence" value="ECO:0007669"/>
    <property type="project" value="TreeGrafter"/>
</dbReference>
<dbReference type="SMART" id="SM00278">
    <property type="entry name" value="HhH1"/>
    <property type="match status" value="1"/>
</dbReference>
<evidence type="ECO:0000313" key="8">
    <source>
        <dbReference type="EMBL" id="KKP31977.1"/>
    </source>
</evidence>